<dbReference type="InterPro" id="IPR011009">
    <property type="entry name" value="Kinase-like_dom_sf"/>
</dbReference>
<dbReference type="Gramene" id="Pp3c26_6220V3.10">
    <property type="protein sequence ID" value="Pp3c26_6220V3.10"/>
    <property type="gene ID" value="Pp3c26_6220"/>
</dbReference>
<organism evidence="3 4">
    <name type="scientific">Physcomitrium patens</name>
    <name type="common">Spreading-leaved earth moss</name>
    <name type="synonym">Physcomitrella patens</name>
    <dbReference type="NCBI Taxonomy" id="3218"/>
    <lineage>
        <taxon>Eukaryota</taxon>
        <taxon>Viridiplantae</taxon>
        <taxon>Streptophyta</taxon>
        <taxon>Embryophyta</taxon>
        <taxon>Bryophyta</taxon>
        <taxon>Bryophytina</taxon>
        <taxon>Bryopsida</taxon>
        <taxon>Funariidae</taxon>
        <taxon>Funariales</taxon>
        <taxon>Funariaceae</taxon>
        <taxon>Physcomitrium</taxon>
    </lineage>
</organism>
<dbReference type="EMBL" id="ABEU02000026">
    <property type="status" value="NOT_ANNOTATED_CDS"/>
    <property type="molecule type" value="Genomic_DNA"/>
</dbReference>
<dbReference type="GO" id="GO:0004672">
    <property type="term" value="F:protein kinase activity"/>
    <property type="evidence" value="ECO:0007669"/>
    <property type="project" value="InterPro"/>
</dbReference>
<dbReference type="AlphaFoldDB" id="A0A7I4CV01"/>
<dbReference type="Gene3D" id="1.10.510.10">
    <property type="entry name" value="Transferase(Phosphotransferase) domain 1"/>
    <property type="match status" value="1"/>
</dbReference>
<reference evidence="3 4" key="2">
    <citation type="journal article" date="2018" name="Plant J.">
        <title>The Physcomitrella patens chromosome-scale assembly reveals moss genome structure and evolution.</title>
        <authorList>
            <person name="Lang D."/>
            <person name="Ullrich K.K."/>
            <person name="Murat F."/>
            <person name="Fuchs J."/>
            <person name="Jenkins J."/>
            <person name="Haas F.B."/>
            <person name="Piednoel M."/>
            <person name="Gundlach H."/>
            <person name="Van Bel M."/>
            <person name="Meyberg R."/>
            <person name="Vives C."/>
            <person name="Morata J."/>
            <person name="Symeonidi A."/>
            <person name="Hiss M."/>
            <person name="Muchero W."/>
            <person name="Kamisugi Y."/>
            <person name="Saleh O."/>
            <person name="Blanc G."/>
            <person name="Decker E.L."/>
            <person name="van Gessel N."/>
            <person name="Grimwood J."/>
            <person name="Hayes R.D."/>
            <person name="Graham S.W."/>
            <person name="Gunter L.E."/>
            <person name="McDaniel S.F."/>
            <person name="Hoernstein S.N.W."/>
            <person name="Larsson A."/>
            <person name="Li F.W."/>
            <person name="Perroud P.F."/>
            <person name="Phillips J."/>
            <person name="Ranjan P."/>
            <person name="Rokshar D.S."/>
            <person name="Rothfels C.J."/>
            <person name="Schneider L."/>
            <person name="Shu S."/>
            <person name="Stevenson D.W."/>
            <person name="Thummler F."/>
            <person name="Tillich M."/>
            <person name="Villarreal Aguilar J.C."/>
            <person name="Widiez T."/>
            <person name="Wong G.K."/>
            <person name="Wymore A."/>
            <person name="Zhang Y."/>
            <person name="Zimmer A.D."/>
            <person name="Quatrano R.S."/>
            <person name="Mayer K.F.X."/>
            <person name="Goodstein D."/>
            <person name="Casacuberta J.M."/>
            <person name="Vandepoele K."/>
            <person name="Reski R."/>
            <person name="Cuming A.C."/>
            <person name="Tuskan G.A."/>
            <person name="Maumus F."/>
            <person name="Salse J."/>
            <person name="Schmutz J."/>
            <person name="Rensing S.A."/>
        </authorList>
    </citation>
    <scope>NUCLEOTIDE SEQUENCE [LARGE SCALE GENOMIC DNA]</scope>
    <source>
        <strain evidence="3 4">cv. Gransden 2004</strain>
    </source>
</reference>
<proteinExistence type="predicted"/>
<dbReference type="Gramene" id="Pp3c26_6220V3.9">
    <property type="protein sequence ID" value="Pp3c26_6220V3.9"/>
    <property type="gene ID" value="Pp3c26_6220"/>
</dbReference>
<dbReference type="GO" id="GO:0005524">
    <property type="term" value="F:ATP binding"/>
    <property type="evidence" value="ECO:0007669"/>
    <property type="project" value="InterPro"/>
</dbReference>
<reference evidence="3" key="3">
    <citation type="submission" date="2020-12" db="UniProtKB">
        <authorList>
            <consortium name="EnsemblPlants"/>
        </authorList>
    </citation>
    <scope>IDENTIFICATION</scope>
</reference>
<gene>
    <name evidence="3" type="primary">LOC112277936</name>
</gene>
<dbReference type="EnsemblPlants" id="Pp3c26_6220V3.9">
    <property type="protein sequence ID" value="Pp3c26_6220V3.9"/>
    <property type="gene ID" value="Pp3c26_6220"/>
</dbReference>
<dbReference type="Pfam" id="PF00069">
    <property type="entry name" value="Pkinase"/>
    <property type="match status" value="1"/>
</dbReference>
<evidence type="ECO:0000259" key="2">
    <source>
        <dbReference type="PROSITE" id="PS50011"/>
    </source>
</evidence>
<evidence type="ECO:0000313" key="4">
    <source>
        <dbReference type="Proteomes" id="UP000006727"/>
    </source>
</evidence>
<feature type="domain" description="Protein kinase" evidence="2">
    <location>
        <begin position="200"/>
        <end position="478"/>
    </location>
</feature>
<dbReference type="PROSITE" id="PS50011">
    <property type="entry name" value="PROTEIN_KINASE_DOM"/>
    <property type="match status" value="1"/>
</dbReference>
<dbReference type="InterPro" id="IPR000719">
    <property type="entry name" value="Prot_kinase_dom"/>
</dbReference>
<dbReference type="EnsemblPlants" id="Pp3c26_6220V3.10">
    <property type="protein sequence ID" value="Pp3c26_6220V3.10"/>
    <property type="gene ID" value="Pp3c26_6220"/>
</dbReference>
<protein>
    <recommendedName>
        <fullName evidence="2">Protein kinase domain-containing protein</fullName>
    </recommendedName>
</protein>
<feature type="coiled-coil region" evidence="1">
    <location>
        <begin position="5"/>
        <end position="69"/>
    </location>
</feature>
<sequence length="481" mass="55444">MDAEFEEVKQEIRKVEQQIDAVEEQLTKAVTEADVAYWRKKEEQLRKKEEQLRKEKEQLREKELLLLNADTSAAQQDALDPFRRLLVEARVDVRIPEVTELKGYLLHPPRMAFPVSHRRYFQWKSYLSKADNFICHDPARGVCWNLDDHLGIVLRPPATGSTESSYHAYWDCLVTEPISLFSLETLVFDRDTSRFSSSENKRPDKLGMVSRLALWRGEEKGPDTEDDPKQELVRKLIWTLLASLIGFNISKLLMRLSEAGIVLGVESDFYDYRTDGKTVFVGTGVDKIYRDKRTFEKVYQIYKSIKDCPNAEQVLKINAADRRFRMIPRCLVKSRARPEDELLKALINVAEALVWLHGKNLMHRDITWRNVLRNTSGTNWVLIDFDETAATPCGHAHGLCVEAHAPEMSRGRHDSSVDIWGIGHLIRSSGINGLSAGVRELQRDCLQTDASRRPNAETCLERLKCLRRMTNMNLHMDFESC</sequence>
<dbReference type="Proteomes" id="UP000006727">
    <property type="component" value="Chromosome 26"/>
</dbReference>
<name>A0A7I4CV01_PHYPA</name>
<evidence type="ECO:0000256" key="1">
    <source>
        <dbReference type="SAM" id="Coils"/>
    </source>
</evidence>
<dbReference type="SUPFAM" id="SSF56112">
    <property type="entry name" value="Protein kinase-like (PK-like)"/>
    <property type="match status" value="1"/>
</dbReference>
<dbReference type="SMART" id="SM00220">
    <property type="entry name" value="S_TKc"/>
    <property type="match status" value="1"/>
</dbReference>
<dbReference type="Gramene" id="Pp3c26_6220V3.8">
    <property type="protein sequence ID" value="Pp3c26_6220V3.8"/>
    <property type="gene ID" value="Pp3c26_6220"/>
</dbReference>
<accession>A0A7I4CV01</accession>
<evidence type="ECO:0000313" key="3">
    <source>
        <dbReference type="EnsemblPlants" id="Pp3c26_6220V3.9"/>
    </source>
</evidence>
<keyword evidence="4" id="KW-1185">Reference proteome</keyword>
<keyword evidence="1" id="KW-0175">Coiled coil</keyword>
<dbReference type="EnsemblPlants" id="Pp3c26_6220V3.8">
    <property type="protein sequence ID" value="Pp3c26_6220V3.8"/>
    <property type="gene ID" value="Pp3c26_6220"/>
</dbReference>
<reference evidence="3 4" key="1">
    <citation type="journal article" date="2008" name="Science">
        <title>The Physcomitrella genome reveals evolutionary insights into the conquest of land by plants.</title>
        <authorList>
            <person name="Rensing S."/>
            <person name="Lang D."/>
            <person name="Zimmer A."/>
            <person name="Terry A."/>
            <person name="Salamov A."/>
            <person name="Shapiro H."/>
            <person name="Nishiyama T."/>
            <person name="Perroud P.-F."/>
            <person name="Lindquist E."/>
            <person name="Kamisugi Y."/>
            <person name="Tanahashi T."/>
            <person name="Sakakibara K."/>
            <person name="Fujita T."/>
            <person name="Oishi K."/>
            <person name="Shin-I T."/>
            <person name="Kuroki Y."/>
            <person name="Toyoda A."/>
            <person name="Suzuki Y."/>
            <person name="Hashimoto A."/>
            <person name="Yamaguchi K."/>
            <person name="Sugano A."/>
            <person name="Kohara Y."/>
            <person name="Fujiyama A."/>
            <person name="Anterola A."/>
            <person name="Aoki S."/>
            <person name="Ashton N."/>
            <person name="Barbazuk W.B."/>
            <person name="Barker E."/>
            <person name="Bennetzen J."/>
            <person name="Bezanilla M."/>
            <person name="Blankenship R."/>
            <person name="Cho S.H."/>
            <person name="Dutcher S."/>
            <person name="Estelle M."/>
            <person name="Fawcett J.A."/>
            <person name="Gundlach H."/>
            <person name="Hanada K."/>
            <person name="Heyl A."/>
            <person name="Hicks K.A."/>
            <person name="Hugh J."/>
            <person name="Lohr M."/>
            <person name="Mayer K."/>
            <person name="Melkozernov A."/>
            <person name="Murata T."/>
            <person name="Nelson D."/>
            <person name="Pils B."/>
            <person name="Prigge M."/>
            <person name="Reiss B."/>
            <person name="Renner T."/>
            <person name="Rombauts S."/>
            <person name="Rushton P."/>
            <person name="Sanderfoot A."/>
            <person name="Schween G."/>
            <person name="Shiu S.-H."/>
            <person name="Stueber K."/>
            <person name="Theodoulou F.L."/>
            <person name="Tu H."/>
            <person name="Van de Peer Y."/>
            <person name="Verrier P.J."/>
            <person name="Waters E."/>
            <person name="Wood A."/>
            <person name="Yang L."/>
            <person name="Cove D."/>
            <person name="Cuming A."/>
            <person name="Hasebe M."/>
            <person name="Lucas S."/>
            <person name="Mishler D.B."/>
            <person name="Reski R."/>
            <person name="Grigoriev I."/>
            <person name="Quatrano R.S."/>
            <person name="Boore J.L."/>
        </authorList>
    </citation>
    <scope>NUCLEOTIDE SEQUENCE [LARGE SCALE GENOMIC DNA]</scope>
    <source>
        <strain evidence="3 4">cv. Gransden 2004</strain>
    </source>
</reference>